<name>A0A0C3AZY9_SERVB</name>
<evidence type="ECO:0000256" key="1">
    <source>
        <dbReference type="SAM" id="Phobius"/>
    </source>
</evidence>
<reference evidence="2 3" key="1">
    <citation type="submission" date="2014-04" db="EMBL/GenBank/DDBJ databases">
        <authorList>
            <consortium name="DOE Joint Genome Institute"/>
            <person name="Kuo A."/>
            <person name="Zuccaro A."/>
            <person name="Kohler A."/>
            <person name="Nagy L.G."/>
            <person name="Floudas D."/>
            <person name="Copeland A."/>
            <person name="Barry K.W."/>
            <person name="Cichocki N."/>
            <person name="Veneault-Fourrey C."/>
            <person name="LaButti K."/>
            <person name="Lindquist E.A."/>
            <person name="Lipzen A."/>
            <person name="Lundell T."/>
            <person name="Morin E."/>
            <person name="Murat C."/>
            <person name="Sun H."/>
            <person name="Tunlid A."/>
            <person name="Henrissat B."/>
            <person name="Grigoriev I.V."/>
            <person name="Hibbett D.S."/>
            <person name="Martin F."/>
            <person name="Nordberg H.P."/>
            <person name="Cantor M.N."/>
            <person name="Hua S.X."/>
        </authorList>
    </citation>
    <scope>NUCLEOTIDE SEQUENCE [LARGE SCALE GENOMIC DNA]</scope>
    <source>
        <strain evidence="2 3">MAFF 305830</strain>
    </source>
</reference>
<keyword evidence="1" id="KW-0812">Transmembrane</keyword>
<dbReference type="STRING" id="933852.A0A0C3AZY9"/>
<organism evidence="2 3">
    <name type="scientific">Serendipita vermifera MAFF 305830</name>
    <dbReference type="NCBI Taxonomy" id="933852"/>
    <lineage>
        <taxon>Eukaryota</taxon>
        <taxon>Fungi</taxon>
        <taxon>Dikarya</taxon>
        <taxon>Basidiomycota</taxon>
        <taxon>Agaricomycotina</taxon>
        <taxon>Agaricomycetes</taxon>
        <taxon>Sebacinales</taxon>
        <taxon>Serendipitaceae</taxon>
        <taxon>Serendipita</taxon>
    </lineage>
</organism>
<keyword evidence="1" id="KW-1133">Transmembrane helix</keyword>
<gene>
    <name evidence="2" type="ORF">M408DRAFT_331514</name>
</gene>
<sequence>MSDDPRDPTLEVRISKPKTWVEDSDAVGSFSMILAGATMVTRNRQLAWPSVAVALAGWVNQHPLRTKEGGSGIGPILFAFGALATSYLPMMVLQTTSSAKQTPLSV</sequence>
<evidence type="ECO:0000313" key="2">
    <source>
        <dbReference type="EMBL" id="KIM24841.1"/>
    </source>
</evidence>
<evidence type="ECO:0008006" key="4">
    <source>
        <dbReference type="Google" id="ProtNLM"/>
    </source>
</evidence>
<feature type="transmembrane region" description="Helical" evidence="1">
    <location>
        <begin position="73"/>
        <end position="93"/>
    </location>
</feature>
<accession>A0A0C3AZY9</accession>
<dbReference type="Proteomes" id="UP000054097">
    <property type="component" value="Unassembled WGS sequence"/>
</dbReference>
<dbReference type="HOGENOM" id="CLU_174226_0_0_1"/>
<dbReference type="AlphaFoldDB" id="A0A0C3AZY9"/>
<keyword evidence="3" id="KW-1185">Reference proteome</keyword>
<evidence type="ECO:0000313" key="3">
    <source>
        <dbReference type="Proteomes" id="UP000054097"/>
    </source>
</evidence>
<keyword evidence="1" id="KW-0472">Membrane</keyword>
<dbReference type="OrthoDB" id="284718at2759"/>
<dbReference type="EMBL" id="KN824319">
    <property type="protein sequence ID" value="KIM24841.1"/>
    <property type="molecule type" value="Genomic_DNA"/>
</dbReference>
<protein>
    <recommendedName>
        <fullName evidence="4">Protein Asterix</fullName>
    </recommendedName>
</protein>
<proteinExistence type="predicted"/>
<reference evidence="3" key="2">
    <citation type="submission" date="2015-01" db="EMBL/GenBank/DDBJ databases">
        <title>Evolutionary Origins and Diversification of the Mycorrhizal Mutualists.</title>
        <authorList>
            <consortium name="DOE Joint Genome Institute"/>
            <consortium name="Mycorrhizal Genomics Consortium"/>
            <person name="Kohler A."/>
            <person name="Kuo A."/>
            <person name="Nagy L.G."/>
            <person name="Floudas D."/>
            <person name="Copeland A."/>
            <person name="Barry K.W."/>
            <person name="Cichocki N."/>
            <person name="Veneault-Fourrey C."/>
            <person name="LaButti K."/>
            <person name="Lindquist E.A."/>
            <person name="Lipzen A."/>
            <person name="Lundell T."/>
            <person name="Morin E."/>
            <person name="Murat C."/>
            <person name="Riley R."/>
            <person name="Ohm R."/>
            <person name="Sun H."/>
            <person name="Tunlid A."/>
            <person name="Henrissat B."/>
            <person name="Grigoriev I.V."/>
            <person name="Hibbett D.S."/>
            <person name="Martin F."/>
        </authorList>
    </citation>
    <scope>NUCLEOTIDE SEQUENCE [LARGE SCALE GENOMIC DNA]</scope>
    <source>
        <strain evidence="3">MAFF 305830</strain>
    </source>
</reference>